<dbReference type="Pfam" id="PF04109">
    <property type="entry name" value="ATG9"/>
    <property type="match status" value="1"/>
</dbReference>
<feature type="transmembrane region" description="Helical" evidence="10">
    <location>
        <begin position="399"/>
        <end position="417"/>
    </location>
</feature>
<evidence type="ECO:0000256" key="2">
    <source>
        <dbReference type="ARBA" id="ARBA00006185"/>
    </source>
</evidence>
<evidence type="ECO:0000256" key="8">
    <source>
        <dbReference type="ARBA" id="ARBA00023055"/>
    </source>
</evidence>
<reference evidence="12" key="1">
    <citation type="journal article" date="2019" name="Plant J.">
        <title>Chlorella vulgaris genome assembly and annotation reveals the molecular basis for metabolic acclimation to high light conditions.</title>
        <authorList>
            <person name="Cecchin M."/>
            <person name="Marcolungo L."/>
            <person name="Rossato M."/>
            <person name="Girolomoni L."/>
            <person name="Cosentino E."/>
            <person name="Cuine S."/>
            <person name="Li-Beisson Y."/>
            <person name="Delledonne M."/>
            <person name="Ballottari M."/>
        </authorList>
    </citation>
    <scope>NUCLEOTIDE SEQUENCE</scope>
    <source>
        <strain evidence="12">211/11P</strain>
    </source>
</reference>
<comment type="function">
    <text evidence="10">Phospholipid scramblase involved in autophagy. Cycles between the preautophagosomal structure/phagophore assembly site (PAS) and the cytoplasmic vesicle pool and supplies membrane for the growing autophagosome. Lipid scramblase activity plays a key role in preautophagosomal structure/phagophore assembly by distributing the phospholipids that arrive through ATG2 from the cytoplasmic to the luminal leaflet of the bilayer, thereby driving autophagosomal membrane expansion.</text>
</comment>
<feature type="region of interest" description="Disordered" evidence="11">
    <location>
        <begin position="756"/>
        <end position="934"/>
    </location>
</feature>
<feature type="transmembrane region" description="Helical" evidence="10">
    <location>
        <begin position="125"/>
        <end position="150"/>
    </location>
</feature>
<dbReference type="InterPro" id="IPR007241">
    <property type="entry name" value="Autophagy-rel_prot_9"/>
</dbReference>
<evidence type="ECO:0000256" key="9">
    <source>
        <dbReference type="ARBA" id="ARBA00023136"/>
    </source>
</evidence>
<dbReference type="AlphaFoldDB" id="A0A9D4TG02"/>
<feature type="transmembrane region" description="Helical" evidence="10">
    <location>
        <begin position="367"/>
        <end position="387"/>
    </location>
</feature>
<keyword evidence="8 10" id="KW-0445">Lipid transport</keyword>
<evidence type="ECO:0000256" key="4">
    <source>
        <dbReference type="ARBA" id="ARBA00022448"/>
    </source>
</evidence>
<accession>A0A9D4TG02</accession>
<dbReference type="GO" id="GO:0034727">
    <property type="term" value="P:piecemeal microautophagy of the nucleus"/>
    <property type="evidence" value="ECO:0007669"/>
    <property type="project" value="TreeGrafter"/>
</dbReference>
<evidence type="ECO:0000256" key="10">
    <source>
        <dbReference type="RuleBase" id="RU364027"/>
    </source>
</evidence>
<keyword evidence="13" id="KW-1185">Reference proteome</keyword>
<feature type="compositionally biased region" description="Polar residues" evidence="11">
    <location>
        <begin position="849"/>
        <end position="876"/>
    </location>
</feature>
<evidence type="ECO:0000256" key="1">
    <source>
        <dbReference type="ARBA" id="ARBA00004511"/>
    </source>
</evidence>
<dbReference type="GO" id="GO:0061709">
    <property type="term" value="P:reticulophagy"/>
    <property type="evidence" value="ECO:0007669"/>
    <property type="project" value="TreeGrafter"/>
</dbReference>
<keyword evidence="6 10" id="KW-1133">Transmembrane helix</keyword>
<evidence type="ECO:0000256" key="5">
    <source>
        <dbReference type="ARBA" id="ARBA00022692"/>
    </source>
</evidence>
<comment type="subcellular location">
    <subcellularLocation>
        <location evidence="1 10">Preautophagosomal structure membrane</location>
        <topology evidence="1 10">Multi-pass membrane protein</topology>
    </subcellularLocation>
</comment>
<sequence>MDAHYEPLPSMPEDNGHSAGIDAEGGEGAPPDALLGSEQWQWEGIPNLDQFFTRIYRYWEEKGFVVMLTSRVLNLLALAFSVVMSALLLLYVDWGALQAECLRRDTCDIWEAAIRKHPLEGGLTLWTGLAVAYLLLFSAYWLAALAHLVYEVRELAEVKHFCNHKLGISERQMGTVTWPEVAHRLVQVQRRHRLCMARDLSEHDIVARVMRKENYLVGMLNKGVLALSVPIPGLRRHLLLTKTLEWNLYWSVLDAMFDDHFRIKPAFLRNEPALRKRLRVMAVCNLVVSPFLLVFLLIYFFMKNAEKFYHHPSSVGARRWSPLATWRLRELNELPHFIRHRLNASHKAAEEYIQQFPNPVLSHAARFVAFVAGSVAALLLVMTLLDERLLERDLLGRQLVWWVAVVGVVLALSRAFVIESETAFDPEVALMEVVLHTHYLPRHWRGRAHTREVQQEFEALFQYKALLFLEELSSILLTPLLLWFSLPQCAGTVLSFVEQNTTYVEGVGDVCSLAAFDFQRHGNTKYGAPADAPKGHRSRQGKMEKSFLSFAATYPAWEPGAAGQQLLQQLNAACPSPSPAALLTGPASLAWSVLPVSPRAAALQQQQQAQAQQLLRWQPGAARLQQHALAAALASRGMASGFRGAERVGSSIFGSADLTTVDTKAPSAAGAAGEAAGELSAANLSTSLGLAGDAAPDDRLRVSQLLLQSLYRRRSHAPEQLPLGLQGGGINGGNSGGGLRTALSQQHVPLPAPIAMHQEQQQQQQQSQQQQQPAGSTDTQQQRHSSGTSLGGGSYPPSPPFQQPRTQHSQHTQHLQQQQHGPVVSPGRQAWLGRSPSGPDRVSELSFLSRETSAVSRENSSSGTAAHTQPDGTTQARPVPAVAPSWQPPSAAHSPEAWPAGGDAWLLQQQLLRGSGMHSSSGGGDGSASPPEFF</sequence>
<feature type="compositionally biased region" description="Low complexity" evidence="11">
    <location>
        <begin position="758"/>
        <end position="788"/>
    </location>
</feature>
<feature type="transmembrane region" description="Helical" evidence="10">
    <location>
        <begin position="278"/>
        <end position="302"/>
    </location>
</feature>
<name>A0A9D4TG02_CHLVU</name>
<evidence type="ECO:0000256" key="6">
    <source>
        <dbReference type="ARBA" id="ARBA00022989"/>
    </source>
</evidence>
<gene>
    <name evidence="12" type="ORF">D9Q98_008111</name>
</gene>
<organism evidence="12 13">
    <name type="scientific">Chlorella vulgaris</name>
    <name type="common">Green alga</name>
    <dbReference type="NCBI Taxonomy" id="3077"/>
    <lineage>
        <taxon>Eukaryota</taxon>
        <taxon>Viridiplantae</taxon>
        <taxon>Chlorophyta</taxon>
        <taxon>core chlorophytes</taxon>
        <taxon>Trebouxiophyceae</taxon>
        <taxon>Chlorellales</taxon>
        <taxon>Chlorellaceae</taxon>
        <taxon>Chlorella clade</taxon>
        <taxon>Chlorella</taxon>
    </lineage>
</organism>
<dbReference type="Proteomes" id="UP001055712">
    <property type="component" value="Unassembled WGS sequence"/>
</dbReference>
<keyword evidence="9 10" id="KW-0472">Membrane</keyword>
<feature type="compositionally biased region" description="Low complexity" evidence="11">
    <location>
        <begin position="807"/>
        <end position="820"/>
    </location>
</feature>
<feature type="region of interest" description="Disordered" evidence="11">
    <location>
        <begin position="720"/>
        <end position="741"/>
    </location>
</feature>
<feature type="region of interest" description="Disordered" evidence="11">
    <location>
        <begin position="1"/>
        <end position="28"/>
    </location>
</feature>
<dbReference type="PANTHER" id="PTHR13038:SF10">
    <property type="entry name" value="AUTOPHAGY-RELATED PROTEIN 9"/>
    <property type="match status" value="1"/>
</dbReference>
<comment type="caution">
    <text evidence="12">The sequence shown here is derived from an EMBL/GenBank/DDBJ whole genome shotgun (WGS) entry which is preliminary data.</text>
</comment>
<dbReference type="OrthoDB" id="2020634at2759"/>
<dbReference type="EMBL" id="SIDB01000012">
    <property type="protein sequence ID" value="KAI3424722.1"/>
    <property type="molecule type" value="Genomic_DNA"/>
</dbReference>
<dbReference type="PANTHER" id="PTHR13038">
    <property type="entry name" value="APG9 AUTOPHAGY 9"/>
    <property type="match status" value="1"/>
</dbReference>
<evidence type="ECO:0000313" key="12">
    <source>
        <dbReference type="EMBL" id="KAI3424722.1"/>
    </source>
</evidence>
<evidence type="ECO:0000313" key="13">
    <source>
        <dbReference type="Proteomes" id="UP001055712"/>
    </source>
</evidence>
<protein>
    <recommendedName>
        <fullName evidence="3 10">Autophagy-related protein 9</fullName>
    </recommendedName>
</protein>
<dbReference type="GO" id="GO:0034045">
    <property type="term" value="C:phagophore assembly site membrane"/>
    <property type="evidence" value="ECO:0007669"/>
    <property type="project" value="UniProtKB-SubCell"/>
</dbReference>
<feature type="compositionally biased region" description="Gly residues" evidence="11">
    <location>
        <begin position="725"/>
        <end position="739"/>
    </location>
</feature>
<dbReference type="GO" id="GO:0000422">
    <property type="term" value="P:autophagy of mitochondrion"/>
    <property type="evidence" value="ECO:0007669"/>
    <property type="project" value="TreeGrafter"/>
</dbReference>
<reference evidence="12" key="2">
    <citation type="submission" date="2020-11" db="EMBL/GenBank/DDBJ databases">
        <authorList>
            <person name="Cecchin M."/>
            <person name="Marcolungo L."/>
            <person name="Rossato M."/>
            <person name="Girolomoni L."/>
            <person name="Cosentino E."/>
            <person name="Cuine S."/>
            <person name="Li-Beisson Y."/>
            <person name="Delledonne M."/>
            <person name="Ballottari M."/>
        </authorList>
    </citation>
    <scope>NUCLEOTIDE SEQUENCE</scope>
    <source>
        <strain evidence="12">211/11P</strain>
        <tissue evidence="12">Whole cell</tissue>
    </source>
</reference>
<evidence type="ECO:0000256" key="11">
    <source>
        <dbReference type="SAM" id="MobiDB-lite"/>
    </source>
</evidence>
<dbReference type="GO" id="GO:0034497">
    <property type="term" value="P:protein localization to phagophore assembly site"/>
    <property type="evidence" value="ECO:0007669"/>
    <property type="project" value="TreeGrafter"/>
</dbReference>
<feature type="transmembrane region" description="Helical" evidence="10">
    <location>
        <begin position="72"/>
        <end position="92"/>
    </location>
</feature>
<keyword evidence="5 10" id="KW-0812">Transmembrane</keyword>
<keyword evidence="4 10" id="KW-0813">Transport</keyword>
<evidence type="ECO:0000256" key="3">
    <source>
        <dbReference type="ARBA" id="ARBA00018074"/>
    </source>
</evidence>
<dbReference type="GO" id="GO:0005776">
    <property type="term" value="C:autophagosome"/>
    <property type="evidence" value="ECO:0007669"/>
    <property type="project" value="TreeGrafter"/>
</dbReference>
<keyword evidence="7 10" id="KW-0072">Autophagy</keyword>
<dbReference type="GO" id="GO:0006869">
    <property type="term" value="P:lipid transport"/>
    <property type="evidence" value="ECO:0007669"/>
    <property type="project" value="UniProtKB-KW"/>
</dbReference>
<comment type="similarity">
    <text evidence="2 10">Belongs to the ATG9 family.</text>
</comment>
<proteinExistence type="inferred from homology"/>
<evidence type="ECO:0000256" key="7">
    <source>
        <dbReference type="ARBA" id="ARBA00023006"/>
    </source>
</evidence>